<dbReference type="InterPro" id="IPR014044">
    <property type="entry name" value="CAP_dom"/>
</dbReference>
<dbReference type="Gene3D" id="3.40.33.10">
    <property type="entry name" value="CAP"/>
    <property type="match status" value="1"/>
</dbReference>
<dbReference type="CDD" id="cd05380">
    <property type="entry name" value="CAP_euk"/>
    <property type="match status" value="1"/>
</dbReference>
<evidence type="ECO:0000313" key="3">
    <source>
        <dbReference type="Proteomes" id="UP001196413"/>
    </source>
</evidence>
<proteinExistence type="predicted"/>
<dbReference type="Pfam" id="PF00188">
    <property type="entry name" value="CAP"/>
    <property type="match status" value="1"/>
</dbReference>
<keyword evidence="3" id="KW-1185">Reference proteome</keyword>
<accession>A0AAD5MC88</accession>
<name>A0AAD5MC88_PARTN</name>
<dbReference type="InterPro" id="IPR035940">
    <property type="entry name" value="CAP_sf"/>
</dbReference>
<evidence type="ECO:0000313" key="2">
    <source>
        <dbReference type="EMBL" id="KAJ1353568.1"/>
    </source>
</evidence>
<dbReference type="AlphaFoldDB" id="A0AAD5MC88"/>
<dbReference type="SUPFAM" id="SSF55797">
    <property type="entry name" value="PR-1-like"/>
    <property type="match status" value="1"/>
</dbReference>
<dbReference type="EMBL" id="JAHQIW010001748">
    <property type="protein sequence ID" value="KAJ1353568.1"/>
    <property type="molecule type" value="Genomic_DNA"/>
</dbReference>
<comment type="caution">
    <text evidence="2">The sequence shown here is derived from an EMBL/GenBank/DDBJ whole genome shotgun (WGS) entry which is preliminary data.</text>
</comment>
<dbReference type="SMART" id="SM00198">
    <property type="entry name" value="SCP"/>
    <property type="match status" value="1"/>
</dbReference>
<evidence type="ECO:0000259" key="1">
    <source>
        <dbReference type="SMART" id="SM00198"/>
    </source>
</evidence>
<dbReference type="Proteomes" id="UP001196413">
    <property type="component" value="Unassembled WGS sequence"/>
</dbReference>
<gene>
    <name evidence="2" type="ORF">KIN20_010221</name>
</gene>
<feature type="domain" description="SCP" evidence="1">
    <location>
        <begin position="89"/>
        <end position="213"/>
    </location>
</feature>
<sequence length="223" mass="24541">MCKNGFSRAFENSALDGHNDFRVNRVGESIYNIGATCNECPDKDACTSLKGLCSSSRTTTVQTTTTVSNVPSTTTTLNTRCPMTAMKTAFQNSAIDGHNNFRSLVARGLAENGKYVGINAPVAANMSLMNYDCTAEYFALKHVKSCDKQHWADCNSPDYKENIHILETNETSLNNSFVIQTAISTWASELKNNGIRLNMVFTPEVSRQKNKVTSVTKVWSVIV</sequence>
<organism evidence="2 3">
    <name type="scientific">Parelaphostrongylus tenuis</name>
    <name type="common">Meningeal worm</name>
    <dbReference type="NCBI Taxonomy" id="148309"/>
    <lineage>
        <taxon>Eukaryota</taxon>
        <taxon>Metazoa</taxon>
        <taxon>Ecdysozoa</taxon>
        <taxon>Nematoda</taxon>
        <taxon>Chromadorea</taxon>
        <taxon>Rhabditida</taxon>
        <taxon>Rhabditina</taxon>
        <taxon>Rhabditomorpha</taxon>
        <taxon>Strongyloidea</taxon>
        <taxon>Metastrongylidae</taxon>
        <taxon>Parelaphostrongylus</taxon>
    </lineage>
</organism>
<reference evidence="2" key="1">
    <citation type="submission" date="2021-06" db="EMBL/GenBank/DDBJ databases">
        <title>Parelaphostrongylus tenuis whole genome reference sequence.</title>
        <authorList>
            <person name="Garwood T.J."/>
            <person name="Larsen P.A."/>
            <person name="Fountain-Jones N.M."/>
            <person name="Garbe J.R."/>
            <person name="Macchietto M.G."/>
            <person name="Kania S.A."/>
            <person name="Gerhold R.W."/>
            <person name="Richards J.E."/>
            <person name="Wolf T.M."/>
        </authorList>
    </citation>
    <scope>NUCLEOTIDE SEQUENCE</scope>
    <source>
        <strain evidence="2">MNPRO001-30</strain>
        <tissue evidence="2">Meninges</tissue>
    </source>
</reference>
<protein>
    <recommendedName>
        <fullName evidence="1">SCP domain-containing protein</fullName>
    </recommendedName>
</protein>